<feature type="region of interest" description="Disordered" evidence="1">
    <location>
        <begin position="210"/>
        <end position="229"/>
    </location>
</feature>
<evidence type="ECO:0000313" key="2">
    <source>
        <dbReference type="EMBL" id="UGS41934.1"/>
    </source>
</evidence>
<dbReference type="InterPro" id="IPR036388">
    <property type="entry name" value="WH-like_DNA-bd_sf"/>
</dbReference>
<evidence type="ECO:0000256" key="1">
    <source>
        <dbReference type="SAM" id="MobiDB-lite"/>
    </source>
</evidence>
<organism evidence="2 3">
    <name type="scientific">Pseudocitrobacter corydidari</name>
    <dbReference type="NCBI Taxonomy" id="2891570"/>
    <lineage>
        <taxon>Bacteria</taxon>
        <taxon>Pseudomonadati</taxon>
        <taxon>Pseudomonadota</taxon>
        <taxon>Gammaproteobacteria</taxon>
        <taxon>Enterobacterales</taxon>
        <taxon>Enterobacteriaceae</taxon>
        <taxon>Pseudocitrobacter</taxon>
    </lineage>
</organism>
<name>A0ABY3S5Q9_9ENTR</name>
<dbReference type="Gene3D" id="1.10.10.10">
    <property type="entry name" value="Winged helix-like DNA-binding domain superfamily/Winged helix DNA-binding domain"/>
    <property type="match status" value="1"/>
</dbReference>
<protein>
    <recommendedName>
        <fullName evidence="4">Helix-turn-helix domain-containing protein</fullName>
    </recommendedName>
</protein>
<reference evidence="2 3" key="1">
    <citation type="journal article" date="2022" name="Int. J. Syst. Evol. Microbiol.">
        <title>Pseudocitrobacter corydidari sp. nov., isolated from the Asian emerald cockroach Corydidarum magnifica.</title>
        <authorList>
            <person name="Guzman J."/>
            <person name="Poehlein A."/>
            <person name="Glaeser S.P."/>
            <person name="Schwengers O."/>
            <person name="Blom J."/>
            <person name="Hollensteiner J."/>
            <person name="Kampfer P."/>
            <person name="Vilcinskas A."/>
        </authorList>
    </citation>
    <scope>NUCLEOTIDE SEQUENCE [LARGE SCALE GENOMIC DNA]</scope>
    <source>
        <strain evidence="2">G163CM</strain>
    </source>
</reference>
<keyword evidence="3" id="KW-1185">Reference proteome</keyword>
<dbReference type="EMBL" id="CP087880">
    <property type="protein sequence ID" value="UGS41934.1"/>
    <property type="molecule type" value="Genomic_DNA"/>
</dbReference>
<dbReference type="RefSeq" id="WP_231825295.1">
    <property type="nucleotide sequence ID" value="NZ_CP087880.1"/>
</dbReference>
<gene>
    <name evidence="2" type="ORF">G163CM_26510</name>
</gene>
<evidence type="ECO:0000313" key="3">
    <source>
        <dbReference type="Proteomes" id="UP001199659"/>
    </source>
</evidence>
<dbReference type="Proteomes" id="UP001199659">
    <property type="component" value="Chromosome"/>
</dbReference>
<accession>A0ABY3S5Q9</accession>
<proteinExistence type="predicted"/>
<sequence>MSKQNRDSKDFVKLEYSILDLTEYNGLTINGNMKILLSLVYSYDKTGRTYYESVGMIGKRCGCKPEAVRNFRNKLREAGMITFEEEQGRTHKISPVELDPSLMVFLDDHNSTQVSNRKVETEESGKNEQKPVMESFVVESAAPVVEQTGSLPPVDVPVDADLPGGDDSLLSGPAGENVVEFPRQKASFKSVAPDDEEPEENYQEYAGYMGQGTYYEPPQTAQGWSEAPF</sequence>
<evidence type="ECO:0008006" key="4">
    <source>
        <dbReference type="Google" id="ProtNLM"/>
    </source>
</evidence>